<dbReference type="Proteomes" id="UP000249135">
    <property type="component" value="Unassembled WGS sequence"/>
</dbReference>
<gene>
    <name evidence="2" type="ORF">DI563_27850</name>
</gene>
<organism evidence="2 3">
    <name type="scientific">Variovorax paradoxus</name>
    <dbReference type="NCBI Taxonomy" id="34073"/>
    <lineage>
        <taxon>Bacteria</taxon>
        <taxon>Pseudomonadati</taxon>
        <taxon>Pseudomonadota</taxon>
        <taxon>Betaproteobacteria</taxon>
        <taxon>Burkholderiales</taxon>
        <taxon>Comamonadaceae</taxon>
        <taxon>Variovorax</taxon>
    </lineage>
</organism>
<feature type="domain" description="Hydantoinase/oxoprolinase N-terminal" evidence="1">
    <location>
        <begin position="6"/>
        <end position="107"/>
    </location>
</feature>
<proteinExistence type="predicted"/>
<sequence>MDSMSDIALICTRGFADVLTLARQNRADPYALHVPASPWPALLPSAWRIEAAGRIDALGAEVEPLDRSAVLHALARLPRPPRAVAIALLFAQRNPAHELALAEAIRQRWPDLRVACSHEVLPQDGEYERTLATLQALGLHVLPVEEAARRPDDADPLPEQLEQLSDRTCPTDAWWPRRARCRCCWAACRRRWPGCWRCIRPPGCRRATDSCSTTPGTVARTCPTSRWCVRCAWTRRWSHWWPACCTIRTSVASRRGRSPLTPPASSRKACAYRRRSCTTPDRSTRRCCACCGPTVACPITCRATWRRNGNAWPRGLPNWPSCGGRRPAWPSAAPPRWPLPKRRHAPPWLQRPMAITSSMTH</sequence>
<dbReference type="AlphaFoldDB" id="A0A2W5QZC3"/>
<dbReference type="GO" id="GO:0005829">
    <property type="term" value="C:cytosol"/>
    <property type="evidence" value="ECO:0007669"/>
    <property type="project" value="TreeGrafter"/>
</dbReference>
<evidence type="ECO:0000259" key="1">
    <source>
        <dbReference type="Pfam" id="PF05378"/>
    </source>
</evidence>
<dbReference type="Pfam" id="PF05378">
    <property type="entry name" value="Hydant_A_N"/>
    <property type="match status" value="1"/>
</dbReference>
<protein>
    <recommendedName>
        <fullName evidence="1">Hydantoinase/oxoprolinase N-terminal domain-containing protein</fullName>
    </recommendedName>
</protein>
<evidence type="ECO:0000313" key="2">
    <source>
        <dbReference type="EMBL" id="PZQ63447.1"/>
    </source>
</evidence>
<dbReference type="InterPro" id="IPR008040">
    <property type="entry name" value="Hydant_A_N"/>
</dbReference>
<dbReference type="GO" id="GO:0006749">
    <property type="term" value="P:glutathione metabolic process"/>
    <property type="evidence" value="ECO:0007669"/>
    <property type="project" value="TreeGrafter"/>
</dbReference>
<dbReference type="PANTHER" id="PTHR11365:SF23">
    <property type="entry name" value="HYPOTHETICAL 5-OXOPROLINASE (EUROFUNG)-RELATED"/>
    <property type="match status" value="1"/>
</dbReference>
<dbReference type="PANTHER" id="PTHR11365">
    <property type="entry name" value="5-OXOPROLINASE RELATED"/>
    <property type="match status" value="1"/>
</dbReference>
<dbReference type="GO" id="GO:0017168">
    <property type="term" value="F:5-oxoprolinase (ATP-hydrolyzing) activity"/>
    <property type="evidence" value="ECO:0007669"/>
    <property type="project" value="TreeGrafter"/>
</dbReference>
<dbReference type="InterPro" id="IPR045079">
    <property type="entry name" value="Oxoprolinase-like"/>
</dbReference>
<accession>A0A2W5QZC3</accession>
<reference evidence="2 3" key="1">
    <citation type="submission" date="2017-08" db="EMBL/GenBank/DDBJ databases">
        <title>Infants hospitalized years apart are colonized by the same room-sourced microbial strains.</title>
        <authorList>
            <person name="Brooks B."/>
            <person name="Olm M.R."/>
            <person name="Firek B.A."/>
            <person name="Baker R."/>
            <person name="Thomas B.C."/>
            <person name="Morowitz M.J."/>
            <person name="Banfield J.F."/>
        </authorList>
    </citation>
    <scope>NUCLEOTIDE SEQUENCE [LARGE SCALE GENOMIC DNA]</scope>
    <source>
        <strain evidence="2">S2_005_003_R2_41</strain>
    </source>
</reference>
<comment type="caution">
    <text evidence="2">The sequence shown here is derived from an EMBL/GenBank/DDBJ whole genome shotgun (WGS) entry which is preliminary data.</text>
</comment>
<evidence type="ECO:0000313" key="3">
    <source>
        <dbReference type="Proteomes" id="UP000249135"/>
    </source>
</evidence>
<dbReference type="EMBL" id="QFPP01000602">
    <property type="protein sequence ID" value="PZQ63447.1"/>
    <property type="molecule type" value="Genomic_DNA"/>
</dbReference>
<name>A0A2W5QZC3_VARPD</name>